<reference evidence="5 6" key="1">
    <citation type="submission" date="2014-06" db="EMBL/GenBank/DDBJ databases">
        <title>Draft genome sequence of Paenibacillus sp. MSt1.</title>
        <authorList>
            <person name="Aw Y.K."/>
            <person name="Ong K.S."/>
            <person name="Gan H.M."/>
            <person name="Lee S.M."/>
        </authorList>
    </citation>
    <scope>NUCLEOTIDE SEQUENCE [LARGE SCALE GENOMIC DNA]</scope>
    <source>
        <strain evidence="5 6">MSt1</strain>
    </source>
</reference>
<evidence type="ECO:0000259" key="4">
    <source>
        <dbReference type="PROSITE" id="PS51118"/>
    </source>
</evidence>
<dbReference type="Proteomes" id="UP000028123">
    <property type="component" value="Unassembled WGS sequence"/>
</dbReference>
<dbReference type="Gene3D" id="1.10.10.10">
    <property type="entry name" value="Winged helix-like DNA-binding domain superfamily/Winged helix DNA-binding domain"/>
    <property type="match status" value="1"/>
</dbReference>
<dbReference type="SUPFAM" id="SSF46785">
    <property type="entry name" value="Winged helix' DNA-binding domain"/>
    <property type="match status" value="1"/>
</dbReference>
<dbReference type="InterPro" id="IPR036390">
    <property type="entry name" value="WH_DNA-bd_sf"/>
</dbReference>
<keyword evidence="2" id="KW-0238">DNA-binding</keyword>
<keyword evidence="3" id="KW-0804">Transcription</keyword>
<dbReference type="GO" id="GO:0003677">
    <property type="term" value="F:DNA binding"/>
    <property type="evidence" value="ECO:0007669"/>
    <property type="project" value="UniProtKB-KW"/>
</dbReference>
<gene>
    <name evidence="5" type="ORF">ET33_14085</name>
</gene>
<evidence type="ECO:0000313" key="5">
    <source>
        <dbReference type="EMBL" id="KEQ27794.1"/>
    </source>
</evidence>
<dbReference type="InterPro" id="IPR002577">
    <property type="entry name" value="HTH_HxlR"/>
</dbReference>
<dbReference type="PROSITE" id="PS51118">
    <property type="entry name" value="HTH_HXLR"/>
    <property type="match status" value="1"/>
</dbReference>
<dbReference type="PANTHER" id="PTHR33204">
    <property type="entry name" value="TRANSCRIPTIONAL REGULATOR, MARR FAMILY"/>
    <property type="match status" value="1"/>
</dbReference>
<evidence type="ECO:0000256" key="3">
    <source>
        <dbReference type="ARBA" id="ARBA00023163"/>
    </source>
</evidence>
<accession>A0A081PAS1</accession>
<feature type="domain" description="HTH hxlR-type" evidence="4">
    <location>
        <begin position="15"/>
        <end position="114"/>
    </location>
</feature>
<dbReference type="PANTHER" id="PTHR33204:SF29">
    <property type="entry name" value="TRANSCRIPTIONAL REGULATOR"/>
    <property type="match status" value="1"/>
</dbReference>
<evidence type="ECO:0000256" key="1">
    <source>
        <dbReference type="ARBA" id="ARBA00023015"/>
    </source>
</evidence>
<keyword evidence="1" id="KW-0805">Transcription regulation</keyword>
<dbReference type="Pfam" id="PF01638">
    <property type="entry name" value="HxlR"/>
    <property type="match status" value="1"/>
</dbReference>
<dbReference type="eggNOG" id="COG1733">
    <property type="taxonomic scope" value="Bacteria"/>
</dbReference>
<dbReference type="EMBL" id="JNVM01000002">
    <property type="protein sequence ID" value="KEQ27794.1"/>
    <property type="molecule type" value="Genomic_DNA"/>
</dbReference>
<protein>
    <submittedName>
        <fullName evidence="5">Regulatory protein</fullName>
    </submittedName>
</protein>
<dbReference type="AlphaFoldDB" id="A0A081PAS1"/>
<dbReference type="RefSeq" id="WP_036675752.1">
    <property type="nucleotide sequence ID" value="NZ_JNVM01000002.1"/>
</dbReference>
<name>A0A081PAS1_9BACL</name>
<comment type="caution">
    <text evidence="5">The sequence shown here is derived from an EMBL/GenBank/DDBJ whole genome shotgun (WGS) entry which is preliminary data.</text>
</comment>
<dbReference type="OrthoDB" id="9791143at2"/>
<keyword evidence="6" id="KW-1185">Reference proteome</keyword>
<proteinExistence type="predicted"/>
<evidence type="ECO:0000313" key="6">
    <source>
        <dbReference type="Proteomes" id="UP000028123"/>
    </source>
</evidence>
<dbReference type="InterPro" id="IPR036388">
    <property type="entry name" value="WH-like_DNA-bd_sf"/>
</dbReference>
<evidence type="ECO:0000256" key="2">
    <source>
        <dbReference type="ARBA" id="ARBA00023125"/>
    </source>
</evidence>
<sequence length="114" mass="13260">MPERTETAELSNNQTPFDYTLSIIGGKWKMKIMYQLACQKVTRYGELKRRIPEITHKVLSSQLNELESSGIVNREEYRQTPPKVEYSLTPRGTTLMPILEEMCKWGVENQLPLK</sequence>
<organism evidence="5 6">
    <name type="scientific">Paenibacillus tyrfis</name>
    <dbReference type="NCBI Taxonomy" id="1501230"/>
    <lineage>
        <taxon>Bacteria</taxon>
        <taxon>Bacillati</taxon>
        <taxon>Bacillota</taxon>
        <taxon>Bacilli</taxon>
        <taxon>Bacillales</taxon>
        <taxon>Paenibacillaceae</taxon>
        <taxon>Paenibacillus</taxon>
    </lineage>
</organism>